<gene>
    <name evidence="1" type="ORF">JOB18_011438</name>
</gene>
<name>A0AAV6RNL8_SOLSE</name>
<accession>A0AAV6RNL8</accession>
<sequence>MLMLGYVAVAKLTIGSFKGKPADHCINIISTLGKRFDRYELTRACWWRSPVLLEMAKRVSVPPKNFALMLNLIGLKGGCLGQKEKPNISTVSGEAESTLLFVVLLS</sequence>
<dbReference type="EMBL" id="JAGKHQ010000010">
    <property type="protein sequence ID" value="KAG7506639.1"/>
    <property type="molecule type" value="Genomic_DNA"/>
</dbReference>
<proteinExistence type="predicted"/>
<evidence type="ECO:0000313" key="1">
    <source>
        <dbReference type="EMBL" id="KAG7506639.1"/>
    </source>
</evidence>
<protein>
    <submittedName>
        <fullName evidence="1">Uncharacterized protein</fullName>
    </submittedName>
</protein>
<keyword evidence="2" id="KW-1185">Reference proteome</keyword>
<reference evidence="1 2" key="1">
    <citation type="journal article" date="2021" name="Sci. Rep.">
        <title>Chromosome anchoring in Senegalese sole (Solea senegalensis) reveals sex-associated markers and genome rearrangements in flatfish.</title>
        <authorList>
            <person name="Guerrero-Cozar I."/>
            <person name="Gomez-Garrido J."/>
            <person name="Berbel C."/>
            <person name="Martinez-Blanch J.F."/>
            <person name="Alioto T."/>
            <person name="Claros M.G."/>
            <person name="Gagnaire P.A."/>
            <person name="Manchado M."/>
        </authorList>
    </citation>
    <scope>NUCLEOTIDE SEQUENCE [LARGE SCALE GENOMIC DNA]</scope>
    <source>
        <strain evidence="1">Sse05_10M</strain>
    </source>
</reference>
<organism evidence="1 2">
    <name type="scientific">Solea senegalensis</name>
    <name type="common">Senegalese sole</name>
    <dbReference type="NCBI Taxonomy" id="28829"/>
    <lineage>
        <taxon>Eukaryota</taxon>
        <taxon>Metazoa</taxon>
        <taxon>Chordata</taxon>
        <taxon>Craniata</taxon>
        <taxon>Vertebrata</taxon>
        <taxon>Euteleostomi</taxon>
        <taxon>Actinopterygii</taxon>
        <taxon>Neopterygii</taxon>
        <taxon>Teleostei</taxon>
        <taxon>Neoteleostei</taxon>
        <taxon>Acanthomorphata</taxon>
        <taxon>Carangaria</taxon>
        <taxon>Pleuronectiformes</taxon>
        <taxon>Pleuronectoidei</taxon>
        <taxon>Soleidae</taxon>
        <taxon>Solea</taxon>
    </lineage>
</organism>
<comment type="caution">
    <text evidence="1">The sequence shown here is derived from an EMBL/GenBank/DDBJ whole genome shotgun (WGS) entry which is preliminary data.</text>
</comment>
<dbReference type="Proteomes" id="UP000693946">
    <property type="component" value="Linkage Group LG18"/>
</dbReference>
<evidence type="ECO:0000313" key="2">
    <source>
        <dbReference type="Proteomes" id="UP000693946"/>
    </source>
</evidence>
<dbReference type="AlphaFoldDB" id="A0AAV6RNL8"/>